<evidence type="ECO:0000256" key="1">
    <source>
        <dbReference type="SAM" id="Phobius"/>
    </source>
</evidence>
<gene>
    <name evidence="2" type="ORF">KEC16_04085</name>
</gene>
<dbReference type="Proteomes" id="UP000680714">
    <property type="component" value="Unassembled WGS sequence"/>
</dbReference>
<evidence type="ECO:0000313" key="2">
    <source>
        <dbReference type="EMBL" id="MBR9970888.1"/>
    </source>
</evidence>
<reference evidence="2 3" key="1">
    <citation type="submission" date="2021-04" db="EMBL/GenBank/DDBJ databases">
        <title>Magnetospirillum sulfuroxidans sp. nov., a facultative chemolithoautotrophic sulfur-oxidizing alphaproteobacterium isolated from freshwater sediment and proposals for Paramagetospirillum gen. nov., and Magnetospirillaceae fam. nov.</title>
        <authorList>
            <person name="Koziaeva V."/>
            <person name="Geelhoed J.S."/>
            <person name="Sorokin D.Y."/>
            <person name="Grouzdev D.S."/>
        </authorList>
    </citation>
    <scope>NUCLEOTIDE SEQUENCE [LARGE SCALE GENOMIC DNA]</scope>
    <source>
        <strain evidence="2 3">J10</strain>
    </source>
</reference>
<keyword evidence="1" id="KW-0472">Membrane</keyword>
<sequence>MDTFLMSSFSINVYAGIIVAIIVAGTSFGYGLFIQNKRYKKARKTAIEKISKRISEILHKESLHPVERAESIVSACSHAKLSISNLGRLLNSDIDMLGAFVSEVVVIRAEGREIPNRMVDQINQRLSVIKNTWPLKEDLIEIEIEKLLSELGIVEI</sequence>
<evidence type="ECO:0008006" key="4">
    <source>
        <dbReference type="Google" id="ProtNLM"/>
    </source>
</evidence>
<comment type="caution">
    <text evidence="2">The sequence shown here is derived from an EMBL/GenBank/DDBJ whole genome shotgun (WGS) entry which is preliminary data.</text>
</comment>
<protein>
    <recommendedName>
        <fullName evidence="4">DUF2489 domain-containing protein</fullName>
    </recommendedName>
</protein>
<keyword evidence="1" id="KW-0812">Transmembrane</keyword>
<accession>A0ABS5I8X6</accession>
<proteinExistence type="predicted"/>
<organism evidence="2 3">
    <name type="scientific">Magnetospirillum sulfuroxidans</name>
    <dbReference type="NCBI Taxonomy" id="611300"/>
    <lineage>
        <taxon>Bacteria</taxon>
        <taxon>Pseudomonadati</taxon>
        <taxon>Pseudomonadota</taxon>
        <taxon>Alphaproteobacteria</taxon>
        <taxon>Rhodospirillales</taxon>
        <taxon>Rhodospirillaceae</taxon>
        <taxon>Magnetospirillum</taxon>
    </lineage>
</organism>
<evidence type="ECO:0000313" key="3">
    <source>
        <dbReference type="Proteomes" id="UP000680714"/>
    </source>
</evidence>
<dbReference type="EMBL" id="JAGTUF010000002">
    <property type="protein sequence ID" value="MBR9970888.1"/>
    <property type="molecule type" value="Genomic_DNA"/>
</dbReference>
<keyword evidence="3" id="KW-1185">Reference proteome</keyword>
<name>A0ABS5I8X6_9PROT</name>
<keyword evidence="1" id="KW-1133">Transmembrane helix</keyword>
<feature type="transmembrane region" description="Helical" evidence="1">
    <location>
        <begin position="12"/>
        <end position="34"/>
    </location>
</feature>
<dbReference type="RefSeq" id="WP_211546403.1">
    <property type="nucleotide sequence ID" value="NZ_JAGTUF010000002.1"/>
</dbReference>